<dbReference type="GO" id="GO:0000055">
    <property type="term" value="P:ribosomal large subunit export from nucleus"/>
    <property type="evidence" value="ECO:0007669"/>
    <property type="project" value="TreeGrafter"/>
</dbReference>
<name>A0A0L6UDP5_9BASI</name>
<dbReference type="GO" id="GO:0000027">
    <property type="term" value="P:ribosomal large subunit assembly"/>
    <property type="evidence" value="ECO:0007669"/>
    <property type="project" value="TreeGrafter"/>
</dbReference>
<feature type="region of interest" description="Disordered" evidence="3">
    <location>
        <begin position="741"/>
        <end position="768"/>
    </location>
</feature>
<protein>
    <recommendedName>
        <fullName evidence="4">Midasin AAA lid domain-containing protein</fullName>
    </recommendedName>
</protein>
<keyword evidence="1" id="KW-0547">Nucleotide-binding</keyword>
<proteinExistence type="predicted"/>
<reference evidence="5 6" key="1">
    <citation type="submission" date="2015-08" db="EMBL/GenBank/DDBJ databases">
        <title>Next Generation Sequencing and Analysis of the Genome of Puccinia sorghi L Schw, the Causal Agent of Maize Common Rust.</title>
        <authorList>
            <person name="Rochi L."/>
            <person name="Burguener G."/>
            <person name="Darino M."/>
            <person name="Turjanski A."/>
            <person name="Kreff E."/>
            <person name="Dieguez M.J."/>
            <person name="Sacco F."/>
        </authorList>
    </citation>
    <scope>NUCLEOTIDE SEQUENCE [LARGE SCALE GENOMIC DNA]</scope>
    <source>
        <strain evidence="5 6">RO10H11247</strain>
    </source>
</reference>
<keyword evidence="6" id="KW-1185">Reference proteome</keyword>
<feature type="compositionally biased region" description="Acidic residues" evidence="3">
    <location>
        <begin position="746"/>
        <end position="759"/>
    </location>
</feature>
<evidence type="ECO:0000256" key="1">
    <source>
        <dbReference type="ARBA" id="ARBA00022741"/>
    </source>
</evidence>
<feature type="domain" description="Midasin AAA lid" evidence="4">
    <location>
        <begin position="124"/>
        <end position="216"/>
    </location>
</feature>
<dbReference type="GO" id="GO:0005634">
    <property type="term" value="C:nucleus"/>
    <property type="evidence" value="ECO:0007669"/>
    <property type="project" value="TreeGrafter"/>
</dbReference>
<evidence type="ECO:0000259" key="4">
    <source>
        <dbReference type="Pfam" id="PF17867"/>
    </source>
</evidence>
<dbReference type="Proteomes" id="UP000037035">
    <property type="component" value="Unassembled WGS sequence"/>
</dbReference>
<dbReference type="Pfam" id="PF17867">
    <property type="entry name" value="AAA_lid_7"/>
    <property type="match status" value="1"/>
</dbReference>
<dbReference type="PANTHER" id="PTHR48103:SF2">
    <property type="entry name" value="MIDASIN"/>
    <property type="match status" value="1"/>
</dbReference>
<dbReference type="PANTHER" id="PTHR48103">
    <property type="entry name" value="MIDASIN-RELATED"/>
    <property type="match status" value="1"/>
</dbReference>
<comment type="caution">
    <text evidence="5">The sequence shown here is derived from an EMBL/GenBank/DDBJ whole genome shotgun (WGS) entry which is preliminary data.</text>
</comment>
<keyword evidence="2" id="KW-0067">ATP-binding</keyword>
<evidence type="ECO:0000256" key="2">
    <source>
        <dbReference type="ARBA" id="ARBA00022840"/>
    </source>
</evidence>
<dbReference type="GO" id="GO:0005524">
    <property type="term" value="F:ATP binding"/>
    <property type="evidence" value="ECO:0007669"/>
    <property type="project" value="UniProtKB-KW"/>
</dbReference>
<evidence type="ECO:0000256" key="3">
    <source>
        <dbReference type="SAM" id="MobiDB-lite"/>
    </source>
</evidence>
<accession>A0A0L6UDP5</accession>
<dbReference type="GO" id="GO:0030687">
    <property type="term" value="C:preribosome, large subunit precursor"/>
    <property type="evidence" value="ECO:0007669"/>
    <property type="project" value="TreeGrafter"/>
</dbReference>
<dbReference type="VEuPathDB" id="FungiDB:VP01_76g18"/>
<dbReference type="STRING" id="27349.A0A0L6UDP5"/>
<dbReference type="InterPro" id="IPR040848">
    <property type="entry name" value="AAA_lid_7"/>
</dbReference>
<evidence type="ECO:0000313" key="5">
    <source>
        <dbReference type="EMBL" id="KNZ45920.1"/>
    </source>
</evidence>
<gene>
    <name evidence="5" type="ORF">VP01_76g18</name>
</gene>
<dbReference type="EMBL" id="LAVV01013161">
    <property type="protein sequence ID" value="KNZ45920.1"/>
    <property type="molecule type" value="Genomic_DNA"/>
</dbReference>
<organism evidence="5 6">
    <name type="scientific">Puccinia sorghi</name>
    <dbReference type="NCBI Taxonomy" id="27349"/>
    <lineage>
        <taxon>Eukaryota</taxon>
        <taxon>Fungi</taxon>
        <taxon>Dikarya</taxon>
        <taxon>Basidiomycota</taxon>
        <taxon>Pucciniomycotina</taxon>
        <taxon>Pucciniomycetes</taxon>
        <taxon>Pucciniales</taxon>
        <taxon>Pucciniaceae</taxon>
        <taxon>Puccinia</taxon>
    </lineage>
</organism>
<evidence type="ECO:0000313" key="6">
    <source>
        <dbReference type="Proteomes" id="UP000037035"/>
    </source>
</evidence>
<dbReference type="AlphaFoldDB" id="A0A0L6UDP5"/>
<sequence>MMAEMGLKAFRTMDTCTWKATNFCEIMRPSSIYNPKPTFFSCSNGSPQCHVNNLCTSSPQSVLLEGGPGVGKTKRGLGLARRNESGSSNCPGRSELLRGPLRHWFLLLRILTIKVDHKKVFQNDLLQICTKMAPAFEWSTISEMVNYQYRLAKQTNPSGSFASLGSPWEFNMRDLGRWLQITSMNGQYDLQPLSPSEYLDLIYTGRFRTLVDQATSKEMTWTPPIVSPLNVPSHILNCAEALIKCLELKWLPIITGTERSGKRLDWYCLSRAMRNRGVEIAFLHDPKLTASSPPIPLSKSSGCSRCSTIFYHQQAQTTYSNCCWMQSDIFTVVSSSWAQCNRANHFLIGGVGPSTILCFVAFDLALKRQMTQHLQDQNRALGHQSLLRLVIAASLLLRLMSHGINSESNDPKNFIDQLDFSVYVNHASNAVLRACLLILKETQERIHVSNHEISEHQVGPLFLSTGEYLILFASSSDSPDNPKWRLLRIIPCTAFLVPSFGPNIDPTLTQPSDFSHHILFKNLIVDGFHSSLAPCPSNSLIANKPFPPSRRLLIDSPWHLHFSRPDFDIRIFFLGFASLIDLASPLSKLPSTCSMHTFSTIVTEWMRDPLIFTIPRRHKPHVAGKFRRPLNAALVEKHPDLAACFTTIINETHPKMLAWYPSVMVLLLDPLFPPKSTPLAKKLVGILEVIMTFLARNESVMSCSINLDCHLYIQASPPPIQLLPCLIKIHPQNFHSLPQANLNFPESDDGSEDDSEEDYPGTAAKRKWPKPDKISKKISSCKNCGCNLTSQIYTNTSYNGILIIPGHVLPMHPLTMIISHPFSITSLPLLFNF</sequence>
<dbReference type="OrthoDB" id="6283637at2759"/>